<keyword evidence="2" id="KW-1185">Reference proteome</keyword>
<dbReference type="RefSeq" id="WP_150553579.1">
    <property type="nucleotide sequence ID" value="NZ_CABPSG010000033.1"/>
</dbReference>
<evidence type="ECO:0000313" key="1">
    <source>
        <dbReference type="EMBL" id="VVE47220.1"/>
    </source>
</evidence>
<dbReference type="Proteomes" id="UP000405357">
    <property type="component" value="Unassembled WGS sequence"/>
</dbReference>
<proteinExistence type="predicted"/>
<dbReference type="EMBL" id="CABPSG010000033">
    <property type="protein sequence ID" value="VVE47220.1"/>
    <property type="molecule type" value="Genomic_DNA"/>
</dbReference>
<name>A0ABY6WAP5_9BURK</name>
<gene>
    <name evidence="1" type="ORF">PSO31014_04440</name>
</gene>
<protein>
    <submittedName>
        <fullName evidence="1">RpiR family transcriptional regulator</fullName>
    </submittedName>
</protein>
<reference evidence="1 2" key="1">
    <citation type="submission" date="2019-08" db="EMBL/GenBank/DDBJ databases">
        <authorList>
            <person name="Peeters C."/>
        </authorList>
    </citation>
    <scope>NUCLEOTIDE SEQUENCE [LARGE SCALE GENOMIC DNA]</scope>
    <source>
        <strain evidence="1 2">LMG 31014</strain>
    </source>
</reference>
<sequence>MSNDYFKTGAAERLARDSVRSLFESGGWKVEEDRADGKGADFVLTSPHGESYHAVLKALTEGRTDRVIPLFSQALLESRAHANARNGEFQPAVLLWVGVASQALVNKVRDFQHAYGAGEPVAILSDTPLYVDFPGLKADEPSVRVRRISHSAPPALVFSDLVQWMLKLLLAPDIKRDHLIGAPEKTYLTATELAREAGVSVMTATRLVNALKEENLVEFAPHLRIVQRRKLAERWKATYLKPIIGVPMRFLVHGVPETQQLRKTLKQHEGATLGQFAAAHALGVGHVHGALTTLWVPNLGTAENWRGIRRAFEGERPDLVLKQHPYPQSLLRGRVMRDGIWVSDVIQTWLDVSADPTRGAEQAAELEHGVLANIVGEQL</sequence>
<dbReference type="InterPro" id="IPR036390">
    <property type="entry name" value="WH_DNA-bd_sf"/>
</dbReference>
<organism evidence="1 2">
    <name type="scientific">Pandoraea soli</name>
    <dbReference type="NCBI Taxonomy" id="2508293"/>
    <lineage>
        <taxon>Bacteria</taxon>
        <taxon>Pseudomonadati</taxon>
        <taxon>Pseudomonadota</taxon>
        <taxon>Betaproteobacteria</taxon>
        <taxon>Burkholderiales</taxon>
        <taxon>Burkholderiaceae</taxon>
        <taxon>Pandoraea</taxon>
    </lineage>
</organism>
<comment type="caution">
    <text evidence="1">The sequence shown here is derived from an EMBL/GenBank/DDBJ whole genome shotgun (WGS) entry which is preliminary data.</text>
</comment>
<accession>A0ABY6WAP5</accession>
<evidence type="ECO:0000313" key="2">
    <source>
        <dbReference type="Proteomes" id="UP000405357"/>
    </source>
</evidence>
<dbReference type="SUPFAM" id="SSF46785">
    <property type="entry name" value="Winged helix' DNA-binding domain"/>
    <property type="match status" value="1"/>
</dbReference>